<proteinExistence type="predicted"/>
<dbReference type="Proteomes" id="UP000018144">
    <property type="component" value="Unassembled WGS sequence"/>
</dbReference>
<dbReference type="AlphaFoldDB" id="U4KVK1"/>
<dbReference type="EMBL" id="HF935245">
    <property type="protein sequence ID" value="CCX05332.1"/>
    <property type="molecule type" value="Genomic_DNA"/>
</dbReference>
<gene>
    <name evidence="1" type="ORF">PCON_04919</name>
</gene>
<sequence>MNLITYAKSLSLHNTIMPATLNNHNGLVKILSENRVIMQFVQYLHVADFLNLMIVSRPVRSAITRHSSPGASEMLSTQHVLVLLSRTRCKSSHKAPVRIGVRECVWCGDSICKGCDVAPYLPFSHRLRRLCEDCYAVNAVQKTKRGSKFCACHPGDKAVCPECPWQWQEESGLPGVNPGTLVQSCWVCERETGIAGCGWFCLWCERGLYGEATGEA</sequence>
<evidence type="ECO:0000313" key="1">
    <source>
        <dbReference type="EMBL" id="CCX05332.1"/>
    </source>
</evidence>
<protein>
    <submittedName>
        <fullName evidence="1">Uncharacterized protein</fullName>
    </submittedName>
</protein>
<evidence type="ECO:0000313" key="2">
    <source>
        <dbReference type="Proteomes" id="UP000018144"/>
    </source>
</evidence>
<name>U4KVK1_PYROM</name>
<keyword evidence="2" id="KW-1185">Reference proteome</keyword>
<organism evidence="1 2">
    <name type="scientific">Pyronema omphalodes (strain CBS 100304)</name>
    <name type="common">Pyronema confluens</name>
    <dbReference type="NCBI Taxonomy" id="1076935"/>
    <lineage>
        <taxon>Eukaryota</taxon>
        <taxon>Fungi</taxon>
        <taxon>Dikarya</taxon>
        <taxon>Ascomycota</taxon>
        <taxon>Pezizomycotina</taxon>
        <taxon>Pezizomycetes</taxon>
        <taxon>Pezizales</taxon>
        <taxon>Pyronemataceae</taxon>
        <taxon>Pyronema</taxon>
    </lineage>
</organism>
<accession>U4KVK1</accession>
<reference evidence="1 2" key="1">
    <citation type="journal article" date="2013" name="PLoS Genet.">
        <title>The genome and development-dependent transcriptomes of Pyronema confluens: a window into fungal evolution.</title>
        <authorList>
            <person name="Traeger S."/>
            <person name="Altegoer F."/>
            <person name="Freitag M."/>
            <person name="Gabaldon T."/>
            <person name="Kempken F."/>
            <person name="Kumar A."/>
            <person name="Marcet-Houben M."/>
            <person name="Poggeler S."/>
            <person name="Stajich J.E."/>
            <person name="Nowrousian M."/>
        </authorList>
    </citation>
    <scope>NUCLEOTIDE SEQUENCE [LARGE SCALE GENOMIC DNA]</scope>
    <source>
        <strain evidence="2">CBS 100304</strain>
        <tissue evidence="1">Vegetative mycelium</tissue>
    </source>
</reference>
<dbReference type="OrthoDB" id="5419844at2759"/>